<dbReference type="InterPro" id="IPR018060">
    <property type="entry name" value="HTH_AraC"/>
</dbReference>
<dbReference type="PROSITE" id="PS01124">
    <property type="entry name" value="HTH_ARAC_FAMILY_2"/>
    <property type="match status" value="1"/>
</dbReference>
<dbReference type="Gene3D" id="1.10.10.60">
    <property type="entry name" value="Homeodomain-like"/>
    <property type="match status" value="1"/>
</dbReference>
<protein>
    <submittedName>
        <fullName evidence="4">AraC family transcriptional regulator</fullName>
    </submittedName>
</protein>
<dbReference type="SUPFAM" id="SSF46689">
    <property type="entry name" value="Homeodomain-like"/>
    <property type="match status" value="2"/>
</dbReference>
<dbReference type="Proteomes" id="UP001476583">
    <property type="component" value="Chromosome"/>
</dbReference>
<dbReference type="Pfam" id="PF12833">
    <property type="entry name" value="HTH_18"/>
    <property type="match status" value="1"/>
</dbReference>
<evidence type="ECO:0000256" key="1">
    <source>
        <dbReference type="ARBA" id="ARBA00023015"/>
    </source>
</evidence>
<keyword evidence="2" id="KW-0804">Transcription</keyword>
<proteinExistence type="predicted"/>
<evidence type="ECO:0000256" key="2">
    <source>
        <dbReference type="ARBA" id="ARBA00023163"/>
    </source>
</evidence>
<accession>A0ABZ2RMF9</accession>
<evidence type="ECO:0000313" key="4">
    <source>
        <dbReference type="EMBL" id="WXL25851.1"/>
    </source>
</evidence>
<evidence type="ECO:0000313" key="5">
    <source>
        <dbReference type="Proteomes" id="UP001476583"/>
    </source>
</evidence>
<organism evidence="4 5">
    <name type="scientific">Ectopseudomonas mendocina</name>
    <name type="common">Pseudomonas mendocina</name>
    <dbReference type="NCBI Taxonomy" id="300"/>
    <lineage>
        <taxon>Bacteria</taxon>
        <taxon>Pseudomonadati</taxon>
        <taxon>Pseudomonadota</taxon>
        <taxon>Gammaproteobacteria</taxon>
        <taxon>Pseudomonadales</taxon>
        <taxon>Pseudomonadaceae</taxon>
        <taxon>Ectopseudomonas</taxon>
    </lineage>
</organism>
<gene>
    <name evidence="4" type="ORF">WG219_21585</name>
</gene>
<reference evidence="4 5" key="1">
    <citation type="submission" date="2024-03" db="EMBL/GenBank/DDBJ databases">
        <title>Complete genome of BD2.</title>
        <authorList>
            <person name="Cao G."/>
        </authorList>
    </citation>
    <scope>NUCLEOTIDE SEQUENCE [LARGE SCALE GENOMIC DNA]</scope>
    <source>
        <strain evidence="4 5">BD2</strain>
    </source>
</reference>
<dbReference type="PANTHER" id="PTHR47893:SF1">
    <property type="entry name" value="REGULATORY PROTEIN PCHR"/>
    <property type="match status" value="1"/>
</dbReference>
<dbReference type="InterPro" id="IPR009057">
    <property type="entry name" value="Homeodomain-like_sf"/>
</dbReference>
<feature type="domain" description="HTH araC/xylS-type" evidence="3">
    <location>
        <begin position="220"/>
        <end position="317"/>
    </location>
</feature>
<dbReference type="PANTHER" id="PTHR47893">
    <property type="entry name" value="REGULATORY PROTEIN PCHR"/>
    <property type="match status" value="1"/>
</dbReference>
<name>A0ABZ2RMF9_ECTME</name>
<sequence>MHLFTCGQLSAAANALGGDVRFDADLPGDMPVLNGQQNVQTADNGLVLYLSHSQDLVDGCSRNLLSPGLTASVLLEGQADISLPGQRWYSDARRSQNRAMLLNLTDSEQFTRHWQAGRHETKLSLHITPQWLDQYLHSSADGSKQLRQLAKNHLHSQPWLPAANLLQRAQQLEPTATLNPVLRRLQRESLALELAVDILQGIEATIPGKRLSNHLQQRLERLKDWLDSGTANHLSIAQMARELSSNPVDLQKGFRQLYGDTIAAYLRKARLEQAYQALCQQRISVDDAASLAGYEHLSSFSNAFRRQYGIAPSQARK</sequence>
<dbReference type="SMART" id="SM00342">
    <property type="entry name" value="HTH_ARAC"/>
    <property type="match status" value="1"/>
</dbReference>
<dbReference type="EMBL" id="CP148074">
    <property type="protein sequence ID" value="WXL25851.1"/>
    <property type="molecule type" value="Genomic_DNA"/>
</dbReference>
<keyword evidence="1" id="KW-0805">Transcription regulation</keyword>
<evidence type="ECO:0000259" key="3">
    <source>
        <dbReference type="PROSITE" id="PS01124"/>
    </source>
</evidence>
<keyword evidence="5" id="KW-1185">Reference proteome</keyword>
<dbReference type="InterPro" id="IPR053142">
    <property type="entry name" value="PchR_regulatory_protein"/>
</dbReference>